<organism evidence="1 2">
    <name type="scientific">Kribbibacterium absianum</name>
    <dbReference type="NCBI Taxonomy" id="3044210"/>
    <lineage>
        <taxon>Bacteria</taxon>
        <taxon>Bacillati</taxon>
        <taxon>Actinomycetota</taxon>
        <taxon>Coriobacteriia</taxon>
        <taxon>Coriobacteriales</taxon>
        <taxon>Kribbibacteriaceae</taxon>
        <taxon>Kribbibacterium</taxon>
    </lineage>
</organism>
<reference evidence="1" key="1">
    <citation type="submission" date="2023-05" db="EMBL/GenBank/DDBJ databases">
        <title>[olsenella] sp. nov., isolated from a pig farm feces dump.</title>
        <authorList>
            <person name="Chang Y.-H."/>
        </authorList>
    </citation>
    <scope>NUCLEOTIDE SEQUENCE</scope>
    <source>
        <strain evidence="1">YH-ols2217</strain>
    </source>
</reference>
<name>A0ABT6ZIF7_9ACTN</name>
<dbReference type="Proteomes" id="UP001431693">
    <property type="component" value="Unassembled WGS sequence"/>
</dbReference>
<evidence type="ECO:0000313" key="2">
    <source>
        <dbReference type="Proteomes" id="UP001431693"/>
    </source>
</evidence>
<comment type="caution">
    <text evidence="1">The sequence shown here is derived from an EMBL/GenBank/DDBJ whole genome shotgun (WGS) entry which is preliminary data.</text>
</comment>
<accession>A0ABT6ZIF7</accession>
<gene>
    <name evidence="1" type="ORF">QJ043_01915</name>
</gene>
<dbReference type="RefSeq" id="WP_283712480.1">
    <property type="nucleotide sequence ID" value="NZ_JASJEW010000001.1"/>
</dbReference>
<sequence length="114" mass="13031">METAFEARRNRYAKSIARAHFHEHLPEAEASNAQIETVMSLAAEGACPKSYAKLAERRVLDKEEASQLIEAALRFKARRKRGIRIPFRPCESKRAVQERLRCSVAQPEQLRLAL</sequence>
<protein>
    <recommendedName>
        <fullName evidence="3">Regulatory protein RecX</fullName>
    </recommendedName>
</protein>
<proteinExistence type="predicted"/>
<keyword evidence="2" id="KW-1185">Reference proteome</keyword>
<dbReference type="EMBL" id="JASJEX010000001">
    <property type="protein sequence ID" value="MDJ1128840.1"/>
    <property type="molecule type" value="Genomic_DNA"/>
</dbReference>
<evidence type="ECO:0008006" key="3">
    <source>
        <dbReference type="Google" id="ProtNLM"/>
    </source>
</evidence>
<evidence type="ECO:0000313" key="1">
    <source>
        <dbReference type="EMBL" id="MDJ1128840.1"/>
    </source>
</evidence>